<reference evidence="2" key="1">
    <citation type="submission" date="2021-07" db="EMBL/GenBank/DDBJ databases">
        <title>Aureisphaera sp. CAU 1614 isolated from sea sediment.</title>
        <authorList>
            <person name="Kim W."/>
        </authorList>
    </citation>
    <scope>NUCLEOTIDE SEQUENCE</scope>
    <source>
        <strain evidence="2">CAU 1614</strain>
    </source>
</reference>
<feature type="signal peptide" evidence="1">
    <location>
        <begin position="1"/>
        <end position="22"/>
    </location>
</feature>
<evidence type="ECO:0008006" key="4">
    <source>
        <dbReference type="Google" id="ProtNLM"/>
    </source>
</evidence>
<dbReference type="Proteomes" id="UP001138686">
    <property type="component" value="Unassembled WGS sequence"/>
</dbReference>
<sequence length="515" mass="56488">MKYLYGLALIASVLLWSSCRNDFETSPNTGNLEFSKDTVYLDTVFSNIGSSTYNLKVYNKSDKDINIPTVRLAQGETSNYRLNVDGVPGKTFQDVQVLANDSIFIFIETTVDIANQGNNTQFLYTDQIVFDSGSNEQKVELVTLIQDAVFLFPADLGNGIYETLNLGMDDEGNDILIEGFFLDDNELTFTNEKPYVIYGYAAVPPGKTLNVQPGARVHFHSTSGILVANTGSIKSNGAPSNDPVLLENEIIFEGDRLEPDYADIPGQWGTIWLTAGSTNNEFSYTTIKNNVVGLLMESNDGDRTLTLNNVQIYNSSNVGLLVRTGDVYGENMVIANSGQSSLAIQLGGKYTFNHCTFGNYWTNSFRTFPTVTLDNSLPISDTEILVADLIEANFNNCIIYGSEQKEVAFVEDPSAAFNFNFTNCLIRFEDSQGDFDGIPNYDFENPALFTDCIFNLDPIFQDVTVNNLNIEEGTSGAQGIGLGGIMPPFDLNGTARDGNSPDAGAYEATIFPVED</sequence>
<feature type="chain" id="PRO_5040737299" description="Right handed beta helix domain-containing protein" evidence="1">
    <location>
        <begin position="23"/>
        <end position="515"/>
    </location>
</feature>
<proteinExistence type="predicted"/>
<accession>A0A9X1JZ56</accession>
<evidence type="ECO:0000313" key="3">
    <source>
        <dbReference type="Proteomes" id="UP001138686"/>
    </source>
</evidence>
<protein>
    <recommendedName>
        <fullName evidence="4">Right handed beta helix domain-containing protein</fullName>
    </recommendedName>
</protein>
<dbReference type="EMBL" id="JAHWDP010000003">
    <property type="protein sequence ID" value="MBW2938207.1"/>
    <property type="molecule type" value="Genomic_DNA"/>
</dbReference>
<gene>
    <name evidence="2" type="ORF">KXJ69_08830</name>
</gene>
<organism evidence="2 3">
    <name type="scientific">Halomarinibacterium sedimenti</name>
    <dbReference type="NCBI Taxonomy" id="2857106"/>
    <lineage>
        <taxon>Bacteria</taxon>
        <taxon>Pseudomonadati</taxon>
        <taxon>Bacteroidota</taxon>
        <taxon>Flavobacteriia</taxon>
        <taxon>Flavobacteriales</taxon>
        <taxon>Flavobacteriaceae</taxon>
        <taxon>Halomarinibacterium</taxon>
    </lineage>
</organism>
<keyword evidence="1" id="KW-0732">Signal</keyword>
<dbReference type="AlphaFoldDB" id="A0A9X1JZ56"/>
<comment type="caution">
    <text evidence="2">The sequence shown here is derived from an EMBL/GenBank/DDBJ whole genome shotgun (WGS) entry which is preliminary data.</text>
</comment>
<dbReference type="PROSITE" id="PS51257">
    <property type="entry name" value="PROKAR_LIPOPROTEIN"/>
    <property type="match status" value="1"/>
</dbReference>
<evidence type="ECO:0000256" key="1">
    <source>
        <dbReference type="SAM" id="SignalP"/>
    </source>
</evidence>
<evidence type="ECO:0000313" key="2">
    <source>
        <dbReference type="EMBL" id="MBW2938207.1"/>
    </source>
</evidence>
<dbReference type="RefSeq" id="WP_219052724.1">
    <property type="nucleotide sequence ID" value="NZ_JAHWDP010000003.1"/>
</dbReference>
<keyword evidence="3" id="KW-1185">Reference proteome</keyword>
<name>A0A9X1JZ56_9FLAO</name>